<keyword evidence="3" id="KW-0391">Immunity</keyword>
<sequence>MFLLFYILPLFITLVSSDDYIEKEILAKYKLEVFQPKGFRISVPHTDGMTLFAVHLNVNKEMFTLEAGQVAVDVVKRKGDRWVYENDSLRIRPGDKLYFWLYVIYDRLGYRTDFQEYTVPGDLPSKEIEKVAPAPASPSTEKTRCQLSDTMVSGKEVCKGDVVFYEEFDSSPGWGLNNKWSSEVELPGRDSEETYFVVLDNSNAIVEKGFLSIKPTLTEEKYGDNFVKAGHLKLKGCTAEIRAYCETTAVSWKLIPPVLTSRISTKHSFSFKYGKIEIRAKLPKGDWIVPEIRLIGKSYIPLSGRITLAKSFGNEYLSSNGVNIGGQLLEQGISVNGRSPKIFPKSSDNLWSDDFHTYQVDWTRDSITFKVDGSEVGRIKNDRKLFSNLIGGTKIYPFDPEFYISLGIHVGGLYDFPDDAVNRGKRKPWTNTDIKNVVDFWKAKDEWYPTWGDHSKLLVDYIKVTAI</sequence>
<dbReference type="PROSITE" id="PS51762">
    <property type="entry name" value="GH16_2"/>
    <property type="match status" value="1"/>
</dbReference>
<feature type="signal peptide" evidence="4">
    <location>
        <begin position="1"/>
        <end position="17"/>
    </location>
</feature>
<comment type="similarity">
    <text evidence="1">Belongs to the insect beta-1,3-glucan binding protein family.</text>
</comment>
<dbReference type="PANTHER" id="PTHR10963">
    <property type="entry name" value="GLYCOSYL HYDROLASE-RELATED"/>
    <property type="match status" value="1"/>
</dbReference>
<reference evidence="7" key="1">
    <citation type="submission" date="2016-10" db="EMBL/GenBank/DDBJ databases">
        <title>The assassin bug Pristhesancus plagipennis produces two different types of venom.</title>
        <authorList>
            <person name="Walker A.A."/>
            <person name="Herzig V."/>
            <person name="Jin J."/>
            <person name="Fry B.G."/>
            <person name="King G.F."/>
        </authorList>
    </citation>
    <scope>NUCLEOTIDE SEQUENCE</scope>
    <source>
        <tissue evidence="7">Venom/labial glands</tissue>
    </source>
</reference>
<dbReference type="AlphaFoldDB" id="A0A2K8JSD9"/>
<feature type="domain" description="CBM39" evidence="6">
    <location>
        <begin position="24"/>
        <end position="124"/>
    </location>
</feature>
<feature type="domain" description="GH16" evidence="5">
    <location>
        <begin position="112"/>
        <end position="467"/>
    </location>
</feature>
<evidence type="ECO:0000259" key="6">
    <source>
        <dbReference type="PROSITE" id="PS51969"/>
    </source>
</evidence>
<evidence type="ECO:0000256" key="2">
    <source>
        <dbReference type="ARBA" id="ARBA00022588"/>
    </source>
</evidence>
<keyword evidence="2" id="KW-0399">Innate immunity</keyword>
<dbReference type="Gene3D" id="2.60.120.200">
    <property type="match status" value="1"/>
</dbReference>
<dbReference type="Pfam" id="PF00722">
    <property type="entry name" value="Glyco_hydro_16"/>
    <property type="match status" value="1"/>
</dbReference>
<dbReference type="EMBL" id="KY031101">
    <property type="protein sequence ID" value="ATU82852.1"/>
    <property type="molecule type" value="mRNA"/>
</dbReference>
<dbReference type="Pfam" id="PF15886">
    <property type="entry name" value="CBM39"/>
    <property type="match status" value="1"/>
</dbReference>
<feature type="chain" id="PRO_5014920597" evidence="4">
    <location>
        <begin position="18"/>
        <end position="467"/>
    </location>
</feature>
<dbReference type="PROSITE" id="PS51969">
    <property type="entry name" value="CBM39"/>
    <property type="match status" value="1"/>
</dbReference>
<dbReference type="Gene3D" id="2.60.40.2140">
    <property type="entry name" value="Beta-1,3-glucan-recognition protein, N-terminal domain"/>
    <property type="match status" value="1"/>
</dbReference>
<dbReference type="GO" id="GO:0045087">
    <property type="term" value="P:innate immune response"/>
    <property type="evidence" value="ECO:0007669"/>
    <property type="project" value="UniProtKB-KW"/>
</dbReference>
<keyword evidence="4" id="KW-0732">Signal</keyword>
<dbReference type="InterPro" id="IPR013320">
    <property type="entry name" value="ConA-like_dom_sf"/>
</dbReference>
<dbReference type="InterPro" id="IPR043030">
    <property type="entry name" value="BGBP_N_sf"/>
</dbReference>
<evidence type="ECO:0000259" key="5">
    <source>
        <dbReference type="PROSITE" id="PS51762"/>
    </source>
</evidence>
<organism evidence="7">
    <name type="scientific">Pristhesancus plagipennis</name>
    <name type="common">Common assassin bug</name>
    <dbReference type="NCBI Taxonomy" id="1955184"/>
    <lineage>
        <taxon>Eukaryota</taxon>
        <taxon>Metazoa</taxon>
        <taxon>Ecdysozoa</taxon>
        <taxon>Arthropoda</taxon>
        <taxon>Hexapoda</taxon>
        <taxon>Insecta</taxon>
        <taxon>Pterygota</taxon>
        <taxon>Neoptera</taxon>
        <taxon>Paraneoptera</taxon>
        <taxon>Hemiptera</taxon>
        <taxon>Heteroptera</taxon>
        <taxon>Panheteroptera</taxon>
        <taxon>Cimicomorpha</taxon>
        <taxon>Reduviidae</taxon>
        <taxon>Harpactorinae</taxon>
        <taxon>Harpactorini</taxon>
        <taxon>Pristhesancus</taxon>
    </lineage>
</organism>
<dbReference type="PANTHER" id="PTHR10963:SF60">
    <property type="entry name" value="GRAM-NEGATIVE BACTERIA-BINDING PROTEIN 1-RELATED"/>
    <property type="match status" value="1"/>
</dbReference>
<dbReference type="InterPro" id="IPR031756">
    <property type="entry name" value="BGBP_N"/>
</dbReference>
<evidence type="ECO:0000256" key="4">
    <source>
        <dbReference type="SAM" id="SignalP"/>
    </source>
</evidence>
<accession>A0A2K8JSD9</accession>
<dbReference type="InterPro" id="IPR000757">
    <property type="entry name" value="Beta-glucanase-like"/>
</dbReference>
<dbReference type="GO" id="GO:0005975">
    <property type="term" value="P:carbohydrate metabolic process"/>
    <property type="evidence" value="ECO:0007669"/>
    <property type="project" value="InterPro"/>
</dbReference>
<proteinExistence type="evidence at transcript level"/>
<dbReference type="SUPFAM" id="SSF49899">
    <property type="entry name" value="Concanavalin A-like lectins/glucanases"/>
    <property type="match status" value="1"/>
</dbReference>
<dbReference type="InterPro" id="IPR050546">
    <property type="entry name" value="Glycosyl_Hydrlase_16"/>
</dbReference>
<dbReference type="GO" id="GO:0004553">
    <property type="term" value="F:hydrolase activity, hydrolyzing O-glycosyl compounds"/>
    <property type="evidence" value="ECO:0007669"/>
    <property type="project" value="InterPro"/>
</dbReference>
<dbReference type="GO" id="GO:0030246">
    <property type="term" value="F:carbohydrate binding"/>
    <property type="evidence" value="ECO:0007669"/>
    <property type="project" value="InterPro"/>
</dbReference>
<evidence type="ECO:0000256" key="3">
    <source>
        <dbReference type="ARBA" id="ARBA00022859"/>
    </source>
</evidence>
<evidence type="ECO:0000256" key="1">
    <source>
        <dbReference type="ARBA" id="ARBA00008781"/>
    </source>
</evidence>
<name>A0A2K8JSD9_PRIPG</name>
<protein>
    <submittedName>
        <fullName evidence="7">Secreted Beta-GRP-like protein</fullName>
    </submittedName>
</protein>
<evidence type="ECO:0000313" key="7">
    <source>
        <dbReference type="EMBL" id="ATU82852.1"/>
    </source>
</evidence>